<dbReference type="OrthoDB" id="9801077at2"/>
<evidence type="ECO:0000259" key="19">
    <source>
        <dbReference type="Pfam" id="PF22666"/>
    </source>
</evidence>
<reference evidence="20 21" key="1">
    <citation type="submission" date="2019-04" db="EMBL/GenBank/DDBJ databases">
        <authorList>
            <person name="Liu A."/>
        </authorList>
    </citation>
    <scope>NUCLEOTIDE SEQUENCE [LARGE SCALE GENOMIC DNA]</scope>
    <source>
        <strain evidence="20 21">RZ03</strain>
    </source>
</reference>
<dbReference type="InterPro" id="IPR041447">
    <property type="entry name" value="Mannosidase_ig"/>
</dbReference>
<accession>A0A4S1DW68</accession>
<sequence length="861" mass="99741">MFYNPFKYLLVFLCLLACCQNKPNQYIQVIDEHWTFKDVKGVGWLPATVPGSVHTDLINNKIIEDPFYRINEDTLQWIDKKDWEYRKTFTVPKDVLKKEQIQLHFEGLDTYANVYLNDSLVLKADNMFLGWQVPCKPLLKEGVNVLRIVLESPVKVGLKKRKRLGYELPNAVNDQSEKGGLGKKQVAVFSRKPGYHFGWDWGPRLVTSGIWKKIKVVAWDKAKLTDVFINQKKLSETEASLIAEIEIKASKDFDATIEISIDSTRKINKEVTLKKGINNLKIPITIHKPELWWTNGLGNQKLYKITTILKENNAIIDTVSKTIGLRTIKVIQEKDDVGKSFYFELNGVPVFMKGANYIPQDVFLNRVSKEDYERIIKAAVESNFNMIRVWGGGIYEKDIFYDLCDRYGMLVWQDFMFACAMYPGNDAFLDNVKKEAAYNVKRLRQHPSIALWCGDNEILTAWNNWGWIDQVTESQGEAVKDSVWKAYEAVFHDILPNTIKKYDRDRLYWSSSPSSGFGTLDSLTAGDYHYWKVWSNKEPFSKYNEVIPRFMSEYGFQSFPEFESVKKYTEEQDWDIYSEVMKSHQRSSVGNENIEYYMLKSYNKPKDFESFLYVGQLLQAKGITTAIEAHRRNMPYCMGSLYWQLNDCWPAASWSSIDYYGNWKALQYSVKEAFKPISVVPFQKDDSIEIYVVSDALKNQNAILRLKVLDFNGETLFKEEQIISVKSNSSALYFSKDVFDILEKKLLAKSLIHVELIGEGNIEIDDKVFYFKEPKDLKLTKPNINFDCTKKDINTFEVTLNSNVLAKNIFLKSNVKGRFSQNFMDVLPSKNYKISFHSEGKDITIDAFKNSLKITSLFDSF</sequence>
<feature type="domain" description="Glycoside hydrolase family 2 immunoglobulin-like beta-sandwich" evidence="16">
    <location>
        <begin position="223"/>
        <end position="326"/>
    </location>
</feature>
<keyword evidence="8" id="KW-0732">Signal</keyword>
<evidence type="ECO:0000259" key="18">
    <source>
        <dbReference type="Pfam" id="PF17786"/>
    </source>
</evidence>
<keyword evidence="12" id="KW-0326">Glycosidase</keyword>
<dbReference type="Pfam" id="PF00703">
    <property type="entry name" value="Glyco_hydro_2"/>
    <property type="match status" value="1"/>
</dbReference>
<comment type="caution">
    <text evidence="20">The sequence shown here is derived from an EMBL/GenBank/DDBJ whole genome shotgun (WGS) entry which is preliminary data.</text>
</comment>
<dbReference type="SUPFAM" id="SSF49303">
    <property type="entry name" value="beta-Galactosidase/glucuronidase domain"/>
    <property type="match status" value="3"/>
</dbReference>
<keyword evidence="9 20" id="KW-0378">Hydrolase</keyword>
<evidence type="ECO:0000256" key="3">
    <source>
        <dbReference type="ARBA" id="ARBA00004613"/>
    </source>
</evidence>
<evidence type="ECO:0000256" key="5">
    <source>
        <dbReference type="ARBA" id="ARBA00011738"/>
    </source>
</evidence>
<dbReference type="Pfam" id="PF17753">
    <property type="entry name" value="Ig_mannosidase"/>
    <property type="match status" value="1"/>
</dbReference>
<proteinExistence type="inferred from homology"/>
<feature type="domain" description="Beta-mannosidase-like galactose-binding" evidence="19">
    <location>
        <begin position="34"/>
        <end position="212"/>
    </location>
</feature>
<dbReference type="Proteomes" id="UP000307602">
    <property type="component" value="Unassembled WGS sequence"/>
</dbReference>
<evidence type="ECO:0000313" key="20">
    <source>
        <dbReference type="EMBL" id="TGV02431.1"/>
    </source>
</evidence>
<evidence type="ECO:0000256" key="15">
    <source>
        <dbReference type="ARBA" id="ARBA00041614"/>
    </source>
</evidence>
<comment type="pathway">
    <text evidence="4">Glycan metabolism; N-glycan degradation.</text>
</comment>
<organism evidence="20 21">
    <name type="scientific">Flavivirga rizhaonensis</name>
    <dbReference type="NCBI Taxonomy" id="2559571"/>
    <lineage>
        <taxon>Bacteria</taxon>
        <taxon>Pseudomonadati</taxon>
        <taxon>Bacteroidota</taxon>
        <taxon>Flavobacteriia</taxon>
        <taxon>Flavobacteriales</taxon>
        <taxon>Flavobacteriaceae</taxon>
        <taxon>Flavivirga</taxon>
    </lineage>
</organism>
<evidence type="ECO:0000313" key="21">
    <source>
        <dbReference type="Proteomes" id="UP000307602"/>
    </source>
</evidence>
<keyword evidence="11" id="KW-0458">Lysosome</keyword>
<evidence type="ECO:0000256" key="12">
    <source>
        <dbReference type="ARBA" id="ARBA00023295"/>
    </source>
</evidence>
<keyword evidence="7" id="KW-0964">Secreted</keyword>
<comment type="subunit">
    <text evidence="5">Homodimer.</text>
</comment>
<dbReference type="Gene3D" id="2.60.120.260">
    <property type="entry name" value="Galactose-binding domain-like"/>
    <property type="match status" value="1"/>
</dbReference>
<dbReference type="InterPro" id="IPR006102">
    <property type="entry name" value="Ig-like_GH2"/>
</dbReference>
<gene>
    <name evidence="20" type="ORF">EM932_10790</name>
</gene>
<dbReference type="SUPFAM" id="SSF49785">
    <property type="entry name" value="Galactose-binding domain-like"/>
    <property type="match status" value="1"/>
</dbReference>
<name>A0A4S1DW68_9FLAO</name>
<evidence type="ECO:0000259" key="16">
    <source>
        <dbReference type="Pfam" id="PF00703"/>
    </source>
</evidence>
<dbReference type="PANTHER" id="PTHR43730:SF1">
    <property type="entry name" value="BETA-MANNOSIDASE"/>
    <property type="match status" value="1"/>
</dbReference>
<evidence type="ECO:0000256" key="8">
    <source>
        <dbReference type="ARBA" id="ARBA00022729"/>
    </source>
</evidence>
<dbReference type="FunFam" id="3.20.20.80:FF:000050">
    <property type="entry name" value="Beta-mannosidase B"/>
    <property type="match status" value="1"/>
</dbReference>
<dbReference type="InterPro" id="IPR054593">
    <property type="entry name" value="Beta-mannosidase-like_N2"/>
</dbReference>
<dbReference type="Pfam" id="PF22666">
    <property type="entry name" value="Glyco_hydro_2_N2"/>
    <property type="match status" value="1"/>
</dbReference>
<keyword evidence="21" id="KW-1185">Reference proteome</keyword>
<evidence type="ECO:0000256" key="7">
    <source>
        <dbReference type="ARBA" id="ARBA00022525"/>
    </source>
</evidence>
<feature type="domain" description="Beta-mannosidase Ig-fold" evidence="17">
    <location>
        <begin position="779"/>
        <end position="860"/>
    </location>
</feature>
<dbReference type="GO" id="GO:0006516">
    <property type="term" value="P:glycoprotein catabolic process"/>
    <property type="evidence" value="ECO:0007669"/>
    <property type="project" value="TreeGrafter"/>
</dbReference>
<dbReference type="GO" id="GO:0004567">
    <property type="term" value="F:beta-mannosidase activity"/>
    <property type="evidence" value="ECO:0007669"/>
    <property type="project" value="UniProtKB-EC"/>
</dbReference>
<comment type="subcellular location">
    <subcellularLocation>
        <location evidence="2">Lysosome</location>
    </subcellularLocation>
    <subcellularLocation>
        <location evidence="3">Secreted</location>
    </subcellularLocation>
</comment>
<comment type="similarity">
    <text evidence="13">Belongs to the glycosyl hydrolase 2 family. Beta-mannosidase B subfamily.</text>
</comment>
<dbReference type="AlphaFoldDB" id="A0A4S1DW68"/>
<dbReference type="InterPro" id="IPR017853">
    <property type="entry name" value="GH"/>
</dbReference>
<dbReference type="GO" id="GO:0005975">
    <property type="term" value="P:carbohydrate metabolic process"/>
    <property type="evidence" value="ECO:0007669"/>
    <property type="project" value="InterPro"/>
</dbReference>
<comment type="catalytic activity">
    <reaction evidence="1">
        <text>Hydrolysis of terminal, non-reducing beta-D-mannose residues in beta-D-mannosides.</text>
        <dbReference type="EC" id="3.2.1.25"/>
    </reaction>
</comment>
<protein>
    <recommendedName>
        <fullName evidence="14">Beta-mannosidase B</fullName>
        <ecNumber evidence="6">3.2.1.25</ecNumber>
    </recommendedName>
    <alternativeName>
        <fullName evidence="15">Mannanase B</fullName>
    </alternativeName>
</protein>
<evidence type="ECO:0000259" key="17">
    <source>
        <dbReference type="Pfam" id="PF17753"/>
    </source>
</evidence>
<dbReference type="Gene3D" id="3.20.20.80">
    <property type="entry name" value="Glycosidases"/>
    <property type="match status" value="1"/>
</dbReference>
<dbReference type="GO" id="GO:0005764">
    <property type="term" value="C:lysosome"/>
    <property type="evidence" value="ECO:0007669"/>
    <property type="project" value="UniProtKB-SubCell"/>
</dbReference>
<dbReference type="InterPro" id="IPR041625">
    <property type="entry name" value="Beta-mannosidase_Ig"/>
</dbReference>
<dbReference type="InterPro" id="IPR013783">
    <property type="entry name" value="Ig-like_fold"/>
</dbReference>
<feature type="domain" description="Mannosidase Ig/CBM-like" evidence="18">
    <location>
        <begin position="687"/>
        <end position="776"/>
    </location>
</feature>
<evidence type="ECO:0000256" key="9">
    <source>
        <dbReference type="ARBA" id="ARBA00022801"/>
    </source>
</evidence>
<evidence type="ECO:0000256" key="4">
    <source>
        <dbReference type="ARBA" id="ARBA00004740"/>
    </source>
</evidence>
<evidence type="ECO:0000256" key="11">
    <source>
        <dbReference type="ARBA" id="ARBA00023228"/>
    </source>
</evidence>
<keyword evidence="10" id="KW-0325">Glycoprotein</keyword>
<dbReference type="InterPro" id="IPR036156">
    <property type="entry name" value="Beta-gal/glucu_dom_sf"/>
</dbReference>
<evidence type="ECO:0000256" key="6">
    <source>
        <dbReference type="ARBA" id="ARBA00012754"/>
    </source>
</evidence>
<evidence type="ECO:0000256" key="1">
    <source>
        <dbReference type="ARBA" id="ARBA00000829"/>
    </source>
</evidence>
<dbReference type="FunFam" id="2.60.120.260:FF:000060">
    <property type="entry name" value="Probable beta-mannosidase"/>
    <property type="match status" value="1"/>
</dbReference>
<dbReference type="GO" id="GO:0005576">
    <property type="term" value="C:extracellular region"/>
    <property type="evidence" value="ECO:0007669"/>
    <property type="project" value="UniProtKB-SubCell"/>
</dbReference>
<evidence type="ECO:0000256" key="13">
    <source>
        <dbReference type="ARBA" id="ARBA00038429"/>
    </source>
</evidence>
<dbReference type="InterPro" id="IPR008979">
    <property type="entry name" value="Galactose-bd-like_sf"/>
</dbReference>
<evidence type="ECO:0000256" key="10">
    <source>
        <dbReference type="ARBA" id="ARBA00023180"/>
    </source>
</evidence>
<evidence type="ECO:0000256" key="2">
    <source>
        <dbReference type="ARBA" id="ARBA00004371"/>
    </source>
</evidence>
<dbReference type="EMBL" id="SRSO01000013">
    <property type="protein sequence ID" value="TGV02431.1"/>
    <property type="molecule type" value="Genomic_DNA"/>
</dbReference>
<dbReference type="PANTHER" id="PTHR43730">
    <property type="entry name" value="BETA-MANNOSIDASE"/>
    <property type="match status" value="1"/>
</dbReference>
<dbReference type="SUPFAM" id="SSF51445">
    <property type="entry name" value="(Trans)glycosidases"/>
    <property type="match status" value="1"/>
</dbReference>
<dbReference type="Pfam" id="PF17786">
    <property type="entry name" value="Mannosidase_ig"/>
    <property type="match status" value="1"/>
</dbReference>
<dbReference type="Gene3D" id="2.60.40.10">
    <property type="entry name" value="Immunoglobulins"/>
    <property type="match status" value="3"/>
</dbReference>
<dbReference type="InterPro" id="IPR050887">
    <property type="entry name" value="Beta-mannosidase_GH2"/>
</dbReference>
<evidence type="ECO:0000256" key="14">
    <source>
        <dbReference type="ARBA" id="ARBA00041069"/>
    </source>
</evidence>
<dbReference type="EC" id="3.2.1.25" evidence="6"/>